<protein>
    <submittedName>
        <fullName evidence="1">Uncharacterized protein</fullName>
    </submittedName>
</protein>
<dbReference type="AlphaFoldDB" id="A0A8H6FWM9"/>
<reference evidence="1 2" key="1">
    <citation type="journal article" date="2020" name="Genomics">
        <title>Complete, high-quality genomes from long-read metagenomic sequencing of two wolf lichen thalli reveals enigmatic genome architecture.</title>
        <authorList>
            <person name="McKenzie S.K."/>
            <person name="Walston R.F."/>
            <person name="Allen J.L."/>
        </authorList>
    </citation>
    <scope>NUCLEOTIDE SEQUENCE [LARGE SCALE GENOMIC DNA]</scope>
    <source>
        <strain evidence="1">WasteWater2</strain>
    </source>
</reference>
<accession>A0A8H6FWM9</accession>
<dbReference type="GeneID" id="59287398"/>
<proteinExistence type="predicted"/>
<comment type="caution">
    <text evidence="1">The sequence shown here is derived from an EMBL/GenBank/DDBJ whole genome shotgun (WGS) entry which is preliminary data.</text>
</comment>
<keyword evidence="2" id="KW-1185">Reference proteome</keyword>
<dbReference type="EMBL" id="JACCJC010000021">
    <property type="protein sequence ID" value="KAF6236108.1"/>
    <property type="molecule type" value="Genomic_DNA"/>
</dbReference>
<organism evidence="1 2">
    <name type="scientific">Letharia columbiana</name>
    <dbReference type="NCBI Taxonomy" id="112416"/>
    <lineage>
        <taxon>Eukaryota</taxon>
        <taxon>Fungi</taxon>
        <taxon>Dikarya</taxon>
        <taxon>Ascomycota</taxon>
        <taxon>Pezizomycotina</taxon>
        <taxon>Lecanoromycetes</taxon>
        <taxon>OSLEUM clade</taxon>
        <taxon>Lecanoromycetidae</taxon>
        <taxon>Lecanorales</taxon>
        <taxon>Lecanorineae</taxon>
        <taxon>Parmeliaceae</taxon>
        <taxon>Letharia</taxon>
    </lineage>
</organism>
<sequence length="211" mass="23342">MLCTLCTSLNIFELLNDEGESIGEEHQPTFIALTTSALKGCSLCSLFRATVLDTYKRVMIWSEEDVQNYQDERDRRATTRFVIRATAVDLDKNYAPFEDGYSGLFYLRRAPTDINSNGGKGGANDDVDEDQVLPWLSMSASTDMPTRIVGRAIGAHSDFDLGKQWIEQCIAAHRGCSQASNSELPTRLIDVGLPDGSIEPRLVETKGQQGK</sequence>
<name>A0A8H6FWM9_9LECA</name>
<evidence type="ECO:0000313" key="2">
    <source>
        <dbReference type="Proteomes" id="UP000578531"/>
    </source>
</evidence>
<evidence type="ECO:0000313" key="1">
    <source>
        <dbReference type="EMBL" id="KAF6236108.1"/>
    </source>
</evidence>
<dbReference type="RefSeq" id="XP_037165460.1">
    <property type="nucleotide sequence ID" value="XM_037307651.1"/>
</dbReference>
<dbReference type="Proteomes" id="UP000578531">
    <property type="component" value="Unassembled WGS sequence"/>
</dbReference>
<gene>
    <name evidence="1" type="ORF">HO173_005736</name>
</gene>